<evidence type="ECO:0000313" key="3">
    <source>
        <dbReference type="Proteomes" id="UP000245995"/>
    </source>
</evidence>
<sequence length="56" mass="6513">MSNVFHLKFSYVFPVVFGINFPFKINIIFKYVGSDRLNRWEHVYLDTSTVGAGIKV</sequence>
<dbReference type="AlphaFoldDB" id="A0AAX2BQ43"/>
<keyword evidence="1" id="KW-0812">Transmembrane</keyword>
<dbReference type="EMBL" id="LT556085">
    <property type="protein sequence ID" value="SBA30678.1"/>
    <property type="molecule type" value="Genomic_DNA"/>
</dbReference>
<accession>A0AAX2BQ43</accession>
<evidence type="ECO:0000256" key="1">
    <source>
        <dbReference type="SAM" id="Phobius"/>
    </source>
</evidence>
<evidence type="ECO:0000313" key="2">
    <source>
        <dbReference type="EMBL" id="SBA30678.1"/>
    </source>
</evidence>
<reference evidence="2 3" key="1">
    <citation type="submission" date="2016-04" db="EMBL/GenBank/DDBJ databases">
        <authorList>
            <person name="Regsiter A."/>
            <person name="William W."/>
        </authorList>
    </citation>
    <scope>NUCLEOTIDE SEQUENCE [LARGE SCALE GENOMIC DNA]</scope>
    <source>
        <strain evidence="2 3">92</strain>
    </source>
</reference>
<protein>
    <submittedName>
        <fullName evidence="2">Uncharacterized protein</fullName>
    </submittedName>
</protein>
<feature type="transmembrane region" description="Helical" evidence="1">
    <location>
        <begin position="12"/>
        <end position="32"/>
    </location>
</feature>
<proteinExistence type="predicted"/>
<organism evidence="2 3">
    <name type="scientific">Citrobacter amalonaticus</name>
    <dbReference type="NCBI Taxonomy" id="35703"/>
    <lineage>
        <taxon>Bacteria</taxon>
        <taxon>Pseudomonadati</taxon>
        <taxon>Pseudomonadota</taxon>
        <taxon>Gammaproteobacteria</taxon>
        <taxon>Enterobacterales</taxon>
        <taxon>Enterobacteriaceae</taxon>
        <taxon>Citrobacter</taxon>
    </lineage>
</organism>
<keyword evidence="1" id="KW-1133">Transmembrane helix</keyword>
<gene>
    <name evidence="2" type="ORF">CITRO92_4582</name>
</gene>
<dbReference type="Proteomes" id="UP000245995">
    <property type="component" value="Chromosome CITRO92"/>
</dbReference>
<name>A0AAX2BQ43_CITAM</name>
<keyword evidence="1" id="KW-0472">Membrane</keyword>